<dbReference type="Pfam" id="PF02195">
    <property type="entry name" value="ParB_N"/>
    <property type="match status" value="1"/>
</dbReference>
<evidence type="ECO:0000313" key="5">
    <source>
        <dbReference type="EMBL" id="SFV66161.1"/>
    </source>
</evidence>
<dbReference type="InterPro" id="IPR003115">
    <property type="entry name" value="ParB_N"/>
</dbReference>
<dbReference type="PANTHER" id="PTHR33375:SF1">
    <property type="entry name" value="CHROMOSOME-PARTITIONING PROTEIN PARB-RELATED"/>
    <property type="match status" value="1"/>
</dbReference>
<gene>
    <name evidence="5" type="ORF">MNB_SM-5-1033</name>
</gene>
<dbReference type="GO" id="GO:0045881">
    <property type="term" value="P:positive regulation of sporulation resulting in formation of a cellular spore"/>
    <property type="evidence" value="ECO:0007669"/>
    <property type="project" value="TreeGrafter"/>
</dbReference>
<keyword evidence="3" id="KW-0238">DNA-binding</keyword>
<protein>
    <submittedName>
        <fullName evidence="5">Chromosome (Plasmid) partitioning protein ParB</fullName>
    </submittedName>
</protein>
<dbReference type="PANTHER" id="PTHR33375">
    <property type="entry name" value="CHROMOSOME-PARTITIONING PROTEIN PARB-RELATED"/>
    <property type="match status" value="1"/>
</dbReference>
<dbReference type="InterPro" id="IPR036086">
    <property type="entry name" value="ParB/Sulfiredoxin_sf"/>
</dbReference>
<dbReference type="NCBIfam" id="TIGR00180">
    <property type="entry name" value="parB_part"/>
    <property type="match status" value="1"/>
</dbReference>
<dbReference type="Pfam" id="PF17762">
    <property type="entry name" value="HTH_ParB"/>
    <property type="match status" value="1"/>
</dbReference>
<feature type="domain" description="ParB-like N-terminal" evidence="4">
    <location>
        <begin position="32"/>
        <end position="121"/>
    </location>
</feature>
<evidence type="ECO:0000256" key="2">
    <source>
        <dbReference type="ARBA" id="ARBA00022829"/>
    </source>
</evidence>
<dbReference type="CDD" id="cd16393">
    <property type="entry name" value="SPO0J_N"/>
    <property type="match status" value="1"/>
</dbReference>
<proteinExistence type="inferred from homology"/>
<dbReference type="SUPFAM" id="SSF110849">
    <property type="entry name" value="ParB/Sulfiredoxin"/>
    <property type="match status" value="1"/>
</dbReference>
<evidence type="ECO:0000256" key="3">
    <source>
        <dbReference type="ARBA" id="ARBA00023125"/>
    </source>
</evidence>
<dbReference type="InterPro" id="IPR004437">
    <property type="entry name" value="ParB/RepB/Spo0J"/>
</dbReference>
<dbReference type="EMBL" id="FPHH01000091">
    <property type="protein sequence ID" value="SFV66161.1"/>
    <property type="molecule type" value="Genomic_DNA"/>
</dbReference>
<dbReference type="FunFam" id="3.90.1530.30:FF:000001">
    <property type="entry name" value="Chromosome partitioning protein ParB"/>
    <property type="match status" value="1"/>
</dbReference>
<dbReference type="InterPro" id="IPR041468">
    <property type="entry name" value="HTH_ParB/Spo0J"/>
</dbReference>
<accession>A0A1W1CKH2</accession>
<dbReference type="Gene3D" id="1.10.10.2830">
    <property type="match status" value="1"/>
</dbReference>
<dbReference type="GO" id="GO:0007059">
    <property type="term" value="P:chromosome segregation"/>
    <property type="evidence" value="ECO:0007669"/>
    <property type="project" value="UniProtKB-KW"/>
</dbReference>
<evidence type="ECO:0000256" key="1">
    <source>
        <dbReference type="ARBA" id="ARBA00006295"/>
    </source>
</evidence>
<dbReference type="Gene3D" id="3.90.1530.30">
    <property type="match status" value="1"/>
</dbReference>
<sequence length="283" mass="32747">MKSQKLGRGLDALLGEIDEAYENEGTQRDEVLEIPLQEIRPNPFQPRKSFNEASLQELATSIKKDGLLQPIVVTEDIDGYILIAGERRFRASKLAKMKTIRAILLQSDESKMRQFALIENIQREELNAIELAEAYNELLKLHKITHEELSVMIHKSRTHITNTVRLLQLSTIAKEALIEEKISAGHAKMLVVLDEKQQQMVVNSIIGQKLSVRDTENMIKKIREQNQTRESIEKQTLGAKKYDFSKMKDIFDRFHIEYKIKNNRVTFSFDSQNEIEAFISHFH</sequence>
<comment type="similarity">
    <text evidence="1">Belongs to the ParB family.</text>
</comment>
<name>A0A1W1CKH2_9ZZZZ</name>
<evidence type="ECO:0000259" key="4">
    <source>
        <dbReference type="SMART" id="SM00470"/>
    </source>
</evidence>
<dbReference type="SMART" id="SM00470">
    <property type="entry name" value="ParB"/>
    <property type="match status" value="1"/>
</dbReference>
<dbReference type="SUPFAM" id="SSF109709">
    <property type="entry name" value="KorB DNA-binding domain-like"/>
    <property type="match status" value="1"/>
</dbReference>
<dbReference type="AlphaFoldDB" id="A0A1W1CKH2"/>
<dbReference type="GO" id="GO:0003677">
    <property type="term" value="F:DNA binding"/>
    <property type="evidence" value="ECO:0007669"/>
    <property type="project" value="UniProtKB-KW"/>
</dbReference>
<dbReference type="FunFam" id="1.10.10.2830:FF:000001">
    <property type="entry name" value="Chromosome partitioning protein ParB"/>
    <property type="match status" value="1"/>
</dbReference>
<keyword evidence="2" id="KW-0159">Chromosome partition</keyword>
<reference evidence="5" key="1">
    <citation type="submission" date="2016-10" db="EMBL/GenBank/DDBJ databases">
        <authorList>
            <person name="de Groot N.N."/>
        </authorList>
    </citation>
    <scope>NUCLEOTIDE SEQUENCE</scope>
</reference>
<dbReference type="GO" id="GO:0005694">
    <property type="term" value="C:chromosome"/>
    <property type="evidence" value="ECO:0007669"/>
    <property type="project" value="TreeGrafter"/>
</dbReference>
<dbReference type="InterPro" id="IPR050336">
    <property type="entry name" value="Chromosome_partition/occlusion"/>
</dbReference>
<organism evidence="5">
    <name type="scientific">hydrothermal vent metagenome</name>
    <dbReference type="NCBI Taxonomy" id="652676"/>
    <lineage>
        <taxon>unclassified sequences</taxon>
        <taxon>metagenomes</taxon>
        <taxon>ecological metagenomes</taxon>
    </lineage>
</organism>